<evidence type="ECO:0000313" key="1">
    <source>
        <dbReference type="EMBL" id="OUM06390.1"/>
    </source>
</evidence>
<dbReference type="Proteomes" id="UP000195128">
    <property type="component" value="Unassembled WGS sequence"/>
</dbReference>
<reference evidence="1 2" key="1">
    <citation type="submission" date="2017-01" db="EMBL/GenBank/DDBJ databases">
        <authorList>
            <person name="Mah S.A."/>
            <person name="Swanson W.J."/>
            <person name="Moy G.W."/>
            <person name="Vacquier V.D."/>
        </authorList>
    </citation>
    <scope>NUCLEOTIDE SEQUENCE [LARGE SCALE GENOMIC DNA]</scope>
    <source>
        <strain evidence="1">PDD-32b-74</strain>
    </source>
</reference>
<name>A0A244EQS8_PSESX</name>
<organism evidence="1 2">
    <name type="scientific">Pseudomonas syringae</name>
    <dbReference type="NCBI Taxonomy" id="317"/>
    <lineage>
        <taxon>Bacteria</taxon>
        <taxon>Pseudomonadati</taxon>
        <taxon>Pseudomonadota</taxon>
        <taxon>Gammaproteobacteria</taxon>
        <taxon>Pseudomonadales</taxon>
        <taxon>Pseudomonadaceae</taxon>
        <taxon>Pseudomonas</taxon>
    </lineage>
</organism>
<evidence type="ECO:0000313" key="2">
    <source>
        <dbReference type="Proteomes" id="UP000195128"/>
    </source>
</evidence>
<sequence>MNGRLCAASTERAKNNANSIAAMRHTWLLIMLPVSLTVRCLLACFTTNDSTLWFEKPAKFGT</sequence>
<accession>A0A244EQS8</accession>
<protein>
    <submittedName>
        <fullName evidence="1">Uncharacterized protein</fullName>
    </submittedName>
</protein>
<gene>
    <name evidence="1" type="ORF">BW686_16135</name>
</gene>
<dbReference type="EMBL" id="MTSA01000012">
    <property type="protein sequence ID" value="OUM06390.1"/>
    <property type="molecule type" value="Genomic_DNA"/>
</dbReference>
<comment type="caution">
    <text evidence="1">The sequence shown here is derived from an EMBL/GenBank/DDBJ whole genome shotgun (WGS) entry which is preliminary data.</text>
</comment>
<proteinExistence type="predicted"/>
<dbReference type="AlphaFoldDB" id="A0A244EQS8"/>